<feature type="domain" description="Ig-like" evidence="4">
    <location>
        <begin position="382"/>
        <end position="470"/>
    </location>
</feature>
<dbReference type="AlphaFoldDB" id="A0ABD2PR79"/>
<dbReference type="SUPFAM" id="SSF48726">
    <property type="entry name" value="Immunoglobulin"/>
    <property type="match status" value="5"/>
</dbReference>
<gene>
    <name evidence="5" type="primary">ROBO1</name>
    <name evidence="5" type="ORF">Ciccas_011768</name>
</gene>
<dbReference type="Gene3D" id="2.60.40.10">
    <property type="entry name" value="Immunoglobulins"/>
    <property type="match status" value="5"/>
</dbReference>
<dbReference type="PROSITE" id="PS50835">
    <property type="entry name" value="IG_LIKE"/>
    <property type="match status" value="4"/>
</dbReference>
<dbReference type="SMART" id="SM00409">
    <property type="entry name" value="IG"/>
    <property type="match status" value="4"/>
</dbReference>
<reference evidence="5 6" key="1">
    <citation type="submission" date="2024-11" db="EMBL/GenBank/DDBJ databases">
        <title>Adaptive evolution of stress response genes in parasites aligns with host niche diversity.</title>
        <authorList>
            <person name="Hahn C."/>
            <person name="Resl P."/>
        </authorList>
    </citation>
    <scope>NUCLEOTIDE SEQUENCE [LARGE SCALE GENOMIC DNA]</scope>
    <source>
        <strain evidence="5">EGGRZ-B1_66</strain>
        <tissue evidence="5">Body</tissue>
    </source>
</reference>
<feature type="domain" description="Ig-like" evidence="4">
    <location>
        <begin position="153"/>
        <end position="223"/>
    </location>
</feature>
<dbReference type="Pfam" id="PF13927">
    <property type="entry name" value="Ig_3"/>
    <property type="match status" value="2"/>
</dbReference>
<evidence type="ECO:0000256" key="2">
    <source>
        <dbReference type="ARBA" id="ARBA00023319"/>
    </source>
</evidence>
<accession>A0ABD2PR79</accession>
<dbReference type="Proteomes" id="UP001626550">
    <property type="component" value="Unassembled WGS sequence"/>
</dbReference>
<dbReference type="InterPro" id="IPR003598">
    <property type="entry name" value="Ig_sub2"/>
</dbReference>
<feature type="transmembrane region" description="Helical" evidence="3">
    <location>
        <begin position="7"/>
        <end position="26"/>
    </location>
</feature>
<dbReference type="InterPro" id="IPR003599">
    <property type="entry name" value="Ig_sub"/>
</dbReference>
<feature type="domain" description="Ig-like" evidence="4">
    <location>
        <begin position="230"/>
        <end position="372"/>
    </location>
</feature>
<proteinExistence type="predicted"/>
<dbReference type="Pfam" id="PF07679">
    <property type="entry name" value="I-set"/>
    <property type="match status" value="2"/>
</dbReference>
<name>A0ABD2PR79_9PLAT</name>
<dbReference type="FunFam" id="2.60.40.10:FF:000032">
    <property type="entry name" value="palladin isoform X1"/>
    <property type="match status" value="2"/>
</dbReference>
<keyword evidence="1" id="KW-1015">Disulfide bond</keyword>
<evidence type="ECO:0000259" key="4">
    <source>
        <dbReference type="PROSITE" id="PS50835"/>
    </source>
</evidence>
<dbReference type="PANTHER" id="PTHR10075">
    <property type="entry name" value="BASIGIN RELATED"/>
    <property type="match status" value="1"/>
</dbReference>
<dbReference type="InterPro" id="IPR007110">
    <property type="entry name" value="Ig-like_dom"/>
</dbReference>
<dbReference type="SMART" id="SM00408">
    <property type="entry name" value="IGc2"/>
    <property type="match status" value="4"/>
</dbReference>
<feature type="domain" description="Ig-like" evidence="4">
    <location>
        <begin position="43"/>
        <end position="134"/>
    </location>
</feature>
<keyword evidence="3" id="KW-0472">Membrane</keyword>
<dbReference type="InterPro" id="IPR036179">
    <property type="entry name" value="Ig-like_dom_sf"/>
</dbReference>
<dbReference type="EMBL" id="JBJKFK010003641">
    <property type="protein sequence ID" value="KAL3309685.1"/>
    <property type="molecule type" value="Genomic_DNA"/>
</dbReference>
<sequence length="524" mass="59065">MTSLRPYYRVIPVFPGFLLLWTFVWVRGDEAPFEPQFEEESKPEILFHPENNFLPRGSNFNLRCEAKGVPDPVVEWYKDKERIQTARERPGTSAYAKSSTSLYIYDFDNDQEGNYYCNASNSIGWVQSRTANVKIAYLNDFANPPVNKHVIVGEPVTLRCGRPDGLPRPKLSWLHNNRPLNHSSRVSISDHEVFISRTEKIDSGRYYCTVVNSVGIKQSQPIELLVKEKPEFAIRPSDKIIKLGDTVIFNCQIRGDPTPTVFWRRDNSPITQSRSSTPDDRKVQVGGSTRFDCVATGSPMPSLRWRLDDQDFLLPESEFEVADQGLAGQRNRIQTFYNGSLFIREVRKSDEGKYECRASTGSGTVKSSAVLSVLDAYSFPIPVIDVPPQNVTVKLDDPFELHCSAFKHNVEDLMELSLSYTWTKEGDNVGTGPSFRIDHARYSDAGLYTCNVVVFDHRNKNTVTRSSAVVHVGPLSLPPVQHLPSPVDSFEVRETVSTIESSVGGFLGQFHWFLTGSLILSPIN</sequence>
<evidence type="ECO:0000313" key="6">
    <source>
        <dbReference type="Proteomes" id="UP001626550"/>
    </source>
</evidence>
<comment type="caution">
    <text evidence="5">The sequence shown here is derived from an EMBL/GenBank/DDBJ whole genome shotgun (WGS) entry which is preliminary data.</text>
</comment>
<evidence type="ECO:0000256" key="1">
    <source>
        <dbReference type="ARBA" id="ARBA00023157"/>
    </source>
</evidence>
<keyword evidence="2" id="KW-0393">Immunoglobulin domain</keyword>
<keyword evidence="6" id="KW-1185">Reference proteome</keyword>
<keyword evidence="3" id="KW-0812">Transmembrane</keyword>
<keyword evidence="3" id="KW-1133">Transmembrane helix</keyword>
<dbReference type="PANTHER" id="PTHR10075:SF100">
    <property type="entry name" value="FASCICLIN-2"/>
    <property type="match status" value="1"/>
</dbReference>
<dbReference type="Pfam" id="PF13895">
    <property type="entry name" value="Ig_2"/>
    <property type="match status" value="1"/>
</dbReference>
<protein>
    <submittedName>
        <fullName evidence="5">Roundabout 1</fullName>
    </submittedName>
</protein>
<dbReference type="InterPro" id="IPR013098">
    <property type="entry name" value="Ig_I-set"/>
</dbReference>
<evidence type="ECO:0000313" key="5">
    <source>
        <dbReference type="EMBL" id="KAL3309685.1"/>
    </source>
</evidence>
<dbReference type="InterPro" id="IPR013783">
    <property type="entry name" value="Ig-like_fold"/>
</dbReference>
<evidence type="ECO:0000256" key="3">
    <source>
        <dbReference type="SAM" id="Phobius"/>
    </source>
</evidence>
<organism evidence="5 6">
    <name type="scientific">Cichlidogyrus casuarinus</name>
    <dbReference type="NCBI Taxonomy" id="1844966"/>
    <lineage>
        <taxon>Eukaryota</taxon>
        <taxon>Metazoa</taxon>
        <taxon>Spiralia</taxon>
        <taxon>Lophotrochozoa</taxon>
        <taxon>Platyhelminthes</taxon>
        <taxon>Monogenea</taxon>
        <taxon>Monopisthocotylea</taxon>
        <taxon>Dactylogyridea</taxon>
        <taxon>Ancyrocephalidae</taxon>
        <taxon>Cichlidogyrus</taxon>
    </lineage>
</organism>